<dbReference type="InterPro" id="IPR052155">
    <property type="entry name" value="Biofilm_reg_signaling"/>
</dbReference>
<keyword evidence="5" id="KW-1185">Reference proteome</keyword>
<feature type="domain" description="GGDEF" evidence="3">
    <location>
        <begin position="351"/>
        <end position="484"/>
    </location>
</feature>
<dbReference type="CDD" id="cd01948">
    <property type="entry name" value="EAL"/>
    <property type="match status" value="1"/>
</dbReference>
<evidence type="ECO:0000259" key="2">
    <source>
        <dbReference type="PROSITE" id="PS50883"/>
    </source>
</evidence>
<feature type="domain" description="EAL" evidence="2">
    <location>
        <begin position="493"/>
        <end position="743"/>
    </location>
</feature>
<comment type="caution">
    <text evidence="4">The sequence shown here is derived from an EMBL/GenBank/DDBJ whole genome shotgun (WGS) entry which is preliminary data.</text>
</comment>
<reference evidence="4 5" key="1">
    <citation type="submission" date="2024-03" db="EMBL/GenBank/DDBJ databases">
        <title>Community enrichment and isolation of bacterial strains for fucoidan degradation.</title>
        <authorList>
            <person name="Sichert A."/>
        </authorList>
    </citation>
    <scope>NUCLEOTIDE SEQUENCE [LARGE SCALE GENOMIC DNA]</scope>
    <source>
        <strain evidence="4 5">AS62</strain>
    </source>
</reference>
<dbReference type="RefSeq" id="WP_342848998.1">
    <property type="nucleotide sequence ID" value="NZ_JBBMQO010000008.1"/>
</dbReference>
<feature type="transmembrane region" description="Helical" evidence="1">
    <location>
        <begin position="152"/>
        <end position="172"/>
    </location>
</feature>
<dbReference type="InterPro" id="IPR043128">
    <property type="entry name" value="Rev_trsase/Diguanyl_cyclase"/>
</dbReference>
<dbReference type="Gene3D" id="3.30.70.270">
    <property type="match status" value="1"/>
</dbReference>
<accession>A0ABU9T9F1</accession>
<dbReference type="SUPFAM" id="SSF55073">
    <property type="entry name" value="Nucleotide cyclase"/>
    <property type="match status" value="1"/>
</dbReference>
<dbReference type="PANTHER" id="PTHR44757:SF10">
    <property type="entry name" value="MEMBRANE PROTEIN"/>
    <property type="match status" value="1"/>
</dbReference>
<evidence type="ECO:0000313" key="4">
    <source>
        <dbReference type="EMBL" id="MEM5502757.1"/>
    </source>
</evidence>
<feature type="transmembrane region" description="Helical" evidence="1">
    <location>
        <begin position="38"/>
        <end position="57"/>
    </location>
</feature>
<dbReference type="Gene3D" id="3.30.450.20">
    <property type="entry name" value="PAS domain"/>
    <property type="match status" value="1"/>
</dbReference>
<dbReference type="PANTHER" id="PTHR44757">
    <property type="entry name" value="DIGUANYLATE CYCLASE DGCP"/>
    <property type="match status" value="1"/>
</dbReference>
<feature type="transmembrane region" description="Helical" evidence="1">
    <location>
        <begin position="129"/>
        <end position="146"/>
    </location>
</feature>
<name>A0ABU9T9F1_9HYPH</name>
<dbReference type="EMBL" id="JBBMQO010000008">
    <property type="protein sequence ID" value="MEM5502757.1"/>
    <property type="molecule type" value="Genomic_DNA"/>
</dbReference>
<dbReference type="InterPro" id="IPR001633">
    <property type="entry name" value="EAL_dom"/>
</dbReference>
<dbReference type="NCBIfam" id="TIGR00254">
    <property type="entry name" value="GGDEF"/>
    <property type="match status" value="1"/>
</dbReference>
<dbReference type="SMART" id="SM00052">
    <property type="entry name" value="EAL"/>
    <property type="match status" value="1"/>
</dbReference>
<evidence type="ECO:0000259" key="3">
    <source>
        <dbReference type="PROSITE" id="PS50887"/>
    </source>
</evidence>
<gene>
    <name evidence="4" type="ORF">WNY59_14285</name>
</gene>
<dbReference type="Gene3D" id="3.20.20.450">
    <property type="entry name" value="EAL domain"/>
    <property type="match status" value="1"/>
</dbReference>
<keyword evidence="1" id="KW-1133">Transmembrane helix</keyword>
<dbReference type="PROSITE" id="PS50887">
    <property type="entry name" value="GGDEF"/>
    <property type="match status" value="1"/>
</dbReference>
<evidence type="ECO:0000256" key="1">
    <source>
        <dbReference type="SAM" id="Phobius"/>
    </source>
</evidence>
<keyword evidence="1" id="KW-0472">Membrane</keyword>
<protein>
    <submittedName>
        <fullName evidence="4">EAL domain-containing protein</fullName>
    </submittedName>
</protein>
<dbReference type="SUPFAM" id="SSF141868">
    <property type="entry name" value="EAL domain-like"/>
    <property type="match status" value="1"/>
</dbReference>
<sequence>MASQLNGLLEMVPIGTVGAVLSVLLLTNMMQGTSVVQVALIVSAFIFVYQFMALRAYLVARQQEARREASVKIIKRLVLRAGVHGVLWGGMCYLVISSADSTDLFVSGMILGGTLLITSFCYRSVPQASLTFIAVSGIFLALGLFSRPEVISLVHVIGLIVAYYTLVPAMVLQQSKEFFTRCINELNSNEEAEISNALLNRFEETGHDWFWATDENGYLERASDNLRGFLSTVNSAFSDTATSIKLGDFDPDSCGSLSSMLAARQDFEDLGLRIDLEDGKHWVSFSGRTITRNDGSFGGFAGVCADVTQARLAEEKIVEMAIVDGLTGLHNRTSLYKEIDVMVRRLERYATPFTLLFLDLDKFKLVNDSYGHHVGDALLKEASNRIRSVLRDKDVVGRLGGDEFAVLVQETNDPVFVAKLAARIIQIVSEPYEVENETLYIGLSVGIAMAPIHGTQREQLLRNADLALYRAKDDGRGVFRYFEAQMDFEQRERRMLEQEMRQALSDNEFEMKFQPMISTQSGHVACMEALIRWNHSIRGRLSPDEFISIAEQSNLIVDVGRWSIKSACNTALTWPEDVKVAVNISGMHFMRSDIVGDVRQVLEETGITPSRLEVEITESILIDNNGETVTKLNGLRALGVSIAMDDFGTGYSSLGYLTRFKFDRLKIDKSFLMGMEENENRKAIVYAISALGENLNIDITVEGVETREHVEFLKTIHCDQAQGYYYSKPIPVSEVPAFLLRTFSEAISTRSPATIKGNTAA</sequence>
<dbReference type="CDD" id="cd01949">
    <property type="entry name" value="GGDEF"/>
    <property type="match status" value="1"/>
</dbReference>
<dbReference type="PROSITE" id="PS50883">
    <property type="entry name" value="EAL"/>
    <property type="match status" value="1"/>
</dbReference>
<feature type="transmembrane region" description="Helical" evidence="1">
    <location>
        <begin position="7"/>
        <end position="26"/>
    </location>
</feature>
<dbReference type="Proteomes" id="UP001477870">
    <property type="component" value="Unassembled WGS sequence"/>
</dbReference>
<dbReference type="InterPro" id="IPR029787">
    <property type="entry name" value="Nucleotide_cyclase"/>
</dbReference>
<proteinExistence type="predicted"/>
<feature type="transmembrane region" description="Helical" evidence="1">
    <location>
        <begin position="77"/>
        <end position="98"/>
    </location>
</feature>
<dbReference type="Pfam" id="PF00563">
    <property type="entry name" value="EAL"/>
    <property type="match status" value="1"/>
</dbReference>
<dbReference type="InterPro" id="IPR035919">
    <property type="entry name" value="EAL_sf"/>
</dbReference>
<keyword evidence="1" id="KW-0812">Transmembrane</keyword>
<evidence type="ECO:0000313" key="5">
    <source>
        <dbReference type="Proteomes" id="UP001477870"/>
    </source>
</evidence>
<organism evidence="4 5">
    <name type="scientific">Ahrensia kielensis</name>
    <dbReference type="NCBI Taxonomy" id="76980"/>
    <lineage>
        <taxon>Bacteria</taxon>
        <taxon>Pseudomonadati</taxon>
        <taxon>Pseudomonadota</taxon>
        <taxon>Alphaproteobacteria</taxon>
        <taxon>Hyphomicrobiales</taxon>
        <taxon>Ahrensiaceae</taxon>
        <taxon>Ahrensia</taxon>
    </lineage>
</organism>
<dbReference type="SMART" id="SM00267">
    <property type="entry name" value="GGDEF"/>
    <property type="match status" value="1"/>
</dbReference>
<dbReference type="InterPro" id="IPR000160">
    <property type="entry name" value="GGDEF_dom"/>
</dbReference>
<dbReference type="Pfam" id="PF00990">
    <property type="entry name" value="GGDEF"/>
    <property type="match status" value="1"/>
</dbReference>